<feature type="region of interest" description="Disordered" evidence="1">
    <location>
        <begin position="13"/>
        <end position="37"/>
    </location>
</feature>
<reference evidence="2" key="1">
    <citation type="submission" date="2014-09" db="EMBL/GenBank/DDBJ databases">
        <authorList>
            <person name="Magalhaes I.L.F."/>
            <person name="Oliveira U."/>
            <person name="Santos F.R."/>
            <person name="Vidigal T.H.D.A."/>
            <person name="Brescovit A.D."/>
            <person name="Santos A.J."/>
        </authorList>
    </citation>
    <scope>NUCLEOTIDE SEQUENCE</scope>
    <source>
        <tissue evidence="2">Shoot tissue taken approximately 20 cm above the soil surface</tissue>
    </source>
</reference>
<sequence>MHVLLFCYIRTAEDSEHTSSSHSVTQSAVTIHSSSLL</sequence>
<name>A0A0A9BD97_ARUDO</name>
<evidence type="ECO:0000256" key="1">
    <source>
        <dbReference type="SAM" id="MobiDB-lite"/>
    </source>
</evidence>
<protein>
    <submittedName>
        <fullName evidence="2">Uncharacterized protein</fullName>
    </submittedName>
</protein>
<dbReference type="AlphaFoldDB" id="A0A0A9BD97"/>
<reference evidence="2" key="2">
    <citation type="journal article" date="2015" name="Data Brief">
        <title>Shoot transcriptome of the giant reed, Arundo donax.</title>
        <authorList>
            <person name="Barrero R.A."/>
            <person name="Guerrero F.D."/>
            <person name="Moolhuijzen P."/>
            <person name="Goolsby J.A."/>
            <person name="Tidwell J."/>
            <person name="Bellgard S.E."/>
            <person name="Bellgard M.I."/>
        </authorList>
    </citation>
    <scope>NUCLEOTIDE SEQUENCE</scope>
    <source>
        <tissue evidence="2">Shoot tissue taken approximately 20 cm above the soil surface</tissue>
    </source>
</reference>
<proteinExistence type="predicted"/>
<feature type="compositionally biased region" description="Polar residues" evidence="1">
    <location>
        <begin position="20"/>
        <end position="37"/>
    </location>
</feature>
<evidence type="ECO:0000313" key="2">
    <source>
        <dbReference type="EMBL" id="JAD61321.1"/>
    </source>
</evidence>
<accession>A0A0A9BD97</accession>
<organism evidence="2">
    <name type="scientific">Arundo donax</name>
    <name type="common">Giant reed</name>
    <name type="synonym">Donax arundinaceus</name>
    <dbReference type="NCBI Taxonomy" id="35708"/>
    <lineage>
        <taxon>Eukaryota</taxon>
        <taxon>Viridiplantae</taxon>
        <taxon>Streptophyta</taxon>
        <taxon>Embryophyta</taxon>
        <taxon>Tracheophyta</taxon>
        <taxon>Spermatophyta</taxon>
        <taxon>Magnoliopsida</taxon>
        <taxon>Liliopsida</taxon>
        <taxon>Poales</taxon>
        <taxon>Poaceae</taxon>
        <taxon>PACMAD clade</taxon>
        <taxon>Arundinoideae</taxon>
        <taxon>Arundineae</taxon>
        <taxon>Arundo</taxon>
    </lineage>
</organism>
<dbReference type="EMBL" id="GBRH01236574">
    <property type="protein sequence ID" value="JAD61321.1"/>
    <property type="molecule type" value="Transcribed_RNA"/>
</dbReference>